<keyword evidence="1" id="KW-0723">Serine/threonine-protein kinase</keyword>
<keyword evidence="5" id="KW-0812">Transmembrane</keyword>
<dbReference type="PROSITE" id="PS00107">
    <property type="entry name" value="PROTEIN_KINASE_ATP"/>
    <property type="match status" value="1"/>
</dbReference>
<keyword evidence="1" id="KW-0418">Kinase</keyword>
<evidence type="ECO:0000256" key="2">
    <source>
        <dbReference type="ARBA" id="ARBA00022741"/>
    </source>
</evidence>
<comment type="caution">
    <text evidence="7">The sequence shown here is derived from an EMBL/GenBank/DDBJ whole genome shotgun (WGS) entry which is preliminary data.</text>
</comment>
<sequence>MELSFEYKGVEIADSPVVFSVAPVYTFVYVAVAVAVVLAAIGIWLFLYKRDVEKGKVLRMRSQARLNSENDALRIAQTALQEEVKRKRHSEEELKVMLEALEAVSKSRQDELREVMIPSAEIKILRVLGKGGFGVVNLAEYQGKEVAMKQLLNYDDDNVGRFRHECFLMKELRHPNIVDLIGVCWDEHLFACCLEFVENGTVEDWLRRTAGGKAHVVEAEGEEAVKVELTWKSHLWRMAFEAALGVQYLHHTRYWSDGGTRRNGATEQDEEEEAGWKEAVIHRDLKPDNMLLTKDWKLKLTDFGEARAANLGATMTTVGTPIYIAPEVMHADHYDTRCDTYSYGVCLCAMVRGERTIQEFFFQCLRKHKMKNSTKGLGMGAMTKFIYDLNWRPLVPLAFARTYPKMHALILECWHHDPSKRPTFDDIIRRLESDISDEIRREDEPLIIVMSQEDDTVYHDRMGADEVFDVEGTGETERRRAAGGVSKEDYQKVMDELVKVRAEVGKVKEELRVERGKKGGGGV</sequence>
<dbReference type="Pfam" id="PF07714">
    <property type="entry name" value="PK_Tyr_Ser-Thr"/>
    <property type="match status" value="1"/>
</dbReference>
<keyword evidence="2 4" id="KW-0547">Nucleotide-binding</keyword>
<dbReference type="InterPro" id="IPR001245">
    <property type="entry name" value="Ser-Thr/Tyr_kinase_cat_dom"/>
</dbReference>
<dbReference type="PANTHER" id="PTHR44329">
    <property type="entry name" value="SERINE/THREONINE-PROTEIN KINASE TNNI3K-RELATED"/>
    <property type="match status" value="1"/>
</dbReference>
<feature type="domain" description="Protein kinase" evidence="6">
    <location>
        <begin position="122"/>
        <end position="447"/>
    </location>
</feature>
<evidence type="ECO:0000313" key="8">
    <source>
        <dbReference type="Proteomes" id="UP001165060"/>
    </source>
</evidence>
<reference evidence="7 8" key="1">
    <citation type="journal article" date="2023" name="Commun. Biol.">
        <title>Genome analysis of Parmales, the sister group of diatoms, reveals the evolutionary specialization of diatoms from phago-mixotrophs to photoautotrophs.</title>
        <authorList>
            <person name="Ban H."/>
            <person name="Sato S."/>
            <person name="Yoshikawa S."/>
            <person name="Yamada K."/>
            <person name="Nakamura Y."/>
            <person name="Ichinomiya M."/>
            <person name="Sato N."/>
            <person name="Blanc-Mathieu R."/>
            <person name="Endo H."/>
            <person name="Kuwata A."/>
            <person name="Ogata H."/>
        </authorList>
    </citation>
    <scope>NUCLEOTIDE SEQUENCE [LARGE SCALE GENOMIC DNA]</scope>
</reference>
<dbReference type="InterPro" id="IPR008271">
    <property type="entry name" value="Ser/Thr_kinase_AS"/>
</dbReference>
<dbReference type="Pfam" id="PF00069">
    <property type="entry name" value="Pkinase"/>
    <property type="match status" value="1"/>
</dbReference>
<evidence type="ECO:0000256" key="4">
    <source>
        <dbReference type="PROSITE-ProRule" id="PRU10141"/>
    </source>
</evidence>
<evidence type="ECO:0000256" key="1">
    <source>
        <dbReference type="ARBA" id="ARBA00022527"/>
    </source>
</evidence>
<organism evidence="7 8">
    <name type="scientific">Tetraparma gracilis</name>
    <dbReference type="NCBI Taxonomy" id="2962635"/>
    <lineage>
        <taxon>Eukaryota</taxon>
        <taxon>Sar</taxon>
        <taxon>Stramenopiles</taxon>
        <taxon>Ochrophyta</taxon>
        <taxon>Bolidophyceae</taxon>
        <taxon>Parmales</taxon>
        <taxon>Triparmaceae</taxon>
        <taxon>Tetraparma</taxon>
    </lineage>
</organism>
<feature type="non-terminal residue" evidence="7">
    <location>
        <position position="523"/>
    </location>
</feature>
<dbReference type="InterPro" id="IPR000719">
    <property type="entry name" value="Prot_kinase_dom"/>
</dbReference>
<dbReference type="Proteomes" id="UP001165060">
    <property type="component" value="Unassembled WGS sequence"/>
</dbReference>
<evidence type="ECO:0000256" key="3">
    <source>
        <dbReference type="ARBA" id="ARBA00022840"/>
    </source>
</evidence>
<proteinExistence type="predicted"/>
<dbReference type="Gene3D" id="1.10.510.10">
    <property type="entry name" value="Transferase(Phosphotransferase) domain 1"/>
    <property type="match status" value="1"/>
</dbReference>
<keyword evidence="5" id="KW-0472">Membrane</keyword>
<gene>
    <name evidence="7" type="ORF">TeGR_g5700</name>
</gene>
<dbReference type="SMART" id="SM00220">
    <property type="entry name" value="S_TKc"/>
    <property type="match status" value="1"/>
</dbReference>
<keyword evidence="3 4" id="KW-0067">ATP-binding</keyword>
<protein>
    <recommendedName>
        <fullName evidence="6">Protein kinase domain-containing protein</fullName>
    </recommendedName>
</protein>
<dbReference type="SUPFAM" id="SSF56112">
    <property type="entry name" value="Protein kinase-like (PK-like)"/>
    <property type="match status" value="1"/>
</dbReference>
<evidence type="ECO:0000259" key="6">
    <source>
        <dbReference type="PROSITE" id="PS50011"/>
    </source>
</evidence>
<keyword evidence="1" id="KW-0808">Transferase</keyword>
<dbReference type="InterPro" id="IPR051681">
    <property type="entry name" value="Ser/Thr_Kinases-Pseudokinases"/>
</dbReference>
<dbReference type="InterPro" id="IPR017441">
    <property type="entry name" value="Protein_kinase_ATP_BS"/>
</dbReference>
<evidence type="ECO:0000256" key="5">
    <source>
        <dbReference type="SAM" id="Phobius"/>
    </source>
</evidence>
<dbReference type="EMBL" id="BRYB01003534">
    <property type="protein sequence ID" value="GMI38363.1"/>
    <property type="molecule type" value="Genomic_DNA"/>
</dbReference>
<dbReference type="InterPro" id="IPR011009">
    <property type="entry name" value="Kinase-like_dom_sf"/>
</dbReference>
<dbReference type="Gene3D" id="3.30.200.20">
    <property type="entry name" value="Phosphorylase Kinase, domain 1"/>
    <property type="match status" value="1"/>
</dbReference>
<dbReference type="PROSITE" id="PS00108">
    <property type="entry name" value="PROTEIN_KINASE_ST"/>
    <property type="match status" value="1"/>
</dbReference>
<feature type="transmembrane region" description="Helical" evidence="5">
    <location>
        <begin position="24"/>
        <end position="47"/>
    </location>
</feature>
<dbReference type="PROSITE" id="PS50011">
    <property type="entry name" value="PROTEIN_KINASE_DOM"/>
    <property type="match status" value="1"/>
</dbReference>
<keyword evidence="5" id="KW-1133">Transmembrane helix</keyword>
<feature type="binding site" evidence="4">
    <location>
        <position position="149"/>
    </location>
    <ligand>
        <name>ATP</name>
        <dbReference type="ChEBI" id="CHEBI:30616"/>
    </ligand>
</feature>
<evidence type="ECO:0000313" key="7">
    <source>
        <dbReference type="EMBL" id="GMI38363.1"/>
    </source>
</evidence>
<accession>A0ABQ6N356</accession>
<name>A0ABQ6N356_9STRA</name>
<keyword evidence="8" id="KW-1185">Reference proteome</keyword>